<comment type="function">
    <text evidence="9">Converts cobyric acid to cobinamide by the addition of aminopropanol on the F carboxylic group.</text>
</comment>
<dbReference type="EMBL" id="FOVO01000014">
    <property type="protein sequence ID" value="SFN66023.1"/>
    <property type="molecule type" value="Genomic_DNA"/>
</dbReference>
<keyword evidence="4 9" id="KW-1003">Cell membrane</keyword>
<feature type="transmembrane region" description="Helical" evidence="9">
    <location>
        <begin position="156"/>
        <end position="177"/>
    </location>
</feature>
<organism evidence="10 11">
    <name type="scientific">Xenorhabdus japonica</name>
    <dbReference type="NCBI Taxonomy" id="53341"/>
    <lineage>
        <taxon>Bacteria</taxon>
        <taxon>Pseudomonadati</taxon>
        <taxon>Pseudomonadota</taxon>
        <taxon>Gammaproteobacteria</taxon>
        <taxon>Enterobacterales</taxon>
        <taxon>Morganellaceae</taxon>
        <taxon>Xenorhabdus</taxon>
    </lineage>
</organism>
<name>A0A1I5AUA4_9GAMM</name>
<dbReference type="PANTHER" id="PTHR34308">
    <property type="entry name" value="COBALAMIN BIOSYNTHESIS PROTEIN CBIB"/>
    <property type="match status" value="1"/>
</dbReference>
<dbReference type="OrthoDB" id="9811967at2"/>
<comment type="pathway">
    <text evidence="2 9">Cofactor biosynthesis; adenosylcobalamin biosynthesis.</text>
</comment>
<evidence type="ECO:0000313" key="10">
    <source>
        <dbReference type="EMBL" id="SFN66023.1"/>
    </source>
</evidence>
<keyword evidence="8 9" id="KW-0472">Membrane</keyword>
<comment type="similarity">
    <text evidence="3 9">Belongs to the CobD/CbiB family.</text>
</comment>
<evidence type="ECO:0000256" key="1">
    <source>
        <dbReference type="ARBA" id="ARBA00004651"/>
    </source>
</evidence>
<dbReference type="NCBIfam" id="TIGR00380">
    <property type="entry name" value="cobal_cbiB"/>
    <property type="match status" value="1"/>
</dbReference>
<keyword evidence="5 9" id="KW-0169">Cobalamin biosynthesis</keyword>
<evidence type="ECO:0000256" key="4">
    <source>
        <dbReference type="ARBA" id="ARBA00022475"/>
    </source>
</evidence>
<feature type="transmembrane region" description="Helical" evidence="9">
    <location>
        <begin position="79"/>
        <end position="96"/>
    </location>
</feature>
<proteinExistence type="inferred from homology"/>
<sequence>MTVLLWFAAFMLDMKLGDPPHWPHPVRWMGRLINQTEQFIRRICQTETDLKWGGVLLWLVVVGSVWLASYWVLQLAYGLAFWSGCLVEIWLIYTALAGRGLSEAANAVYQALRQGDLLASREQLSKIVGRETAQLQAPQISRATIETVAENSVDGVIAPLFFLMLGGAPLAMAYKAVNTLDSMVGYKTPRYRALGMFSARMDDVANWLPARLGWLLLAMAAKWQGLDFRQALRIGWRDRYQHSSPNSGWSEATVAGALGIRLGGPNVYFNQRVEKPWIGDARREVTPDDIPQSIQMMMVASVMALLLFALLHSLSVVDSLSVIDSLGSLMNSLVRVTV</sequence>
<dbReference type="GO" id="GO:0048472">
    <property type="term" value="F:threonine-phosphate decarboxylase activity"/>
    <property type="evidence" value="ECO:0007669"/>
    <property type="project" value="InterPro"/>
</dbReference>
<keyword evidence="6 9" id="KW-0812">Transmembrane</keyword>
<dbReference type="GO" id="GO:0015420">
    <property type="term" value="F:ABC-type vitamin B12 transporter activity"/>
    <property type="evidence" value="ECO:0007669"/>
    <property type="project" value="UniProtKB-UniRule"/>
</dbReference>
<evidence type="ECO:0000256" key="2">
    <source>
        <dbReference type="ARBA" id="ARBA00004953"/>
    </source>
</evidence>
<gene>
    <name evidence="9" type="primary">cobD</name>
    <name evidence="10" type="ORF">SAMN05421579_11413</name>
</gene>
<reference evidence="11" key="1">
    <citation type="submission" date="2016-10" db="EMBL/GenBank/DDBJ databases">
        <authorList>
            <person name="Varghese N."/>
            <person name="Submissions S."/>
        </authorList>
    </citation>
    <scope>NUCLEOTIDE SEQUENCE [LARGE SCALE GENOMIC DNA]</scope>
    <source>
        <strain evidence="11">DSM 16522</strain>
    </source>
</reference>
<evidence type="ECO:0000256" key="9">
    <source>
        <dbReference type="HAMAP-Rule" id="MF_00024"/>
    </source>
</evidence>
<evidence type="ECO:0000256" key="7">
    <source>
        <dbReference type="ARBA" id="ARBA00022989"/>
    </source>
</evidence>
<dbReference type="PANTHER" id="PTHR34308:SF1">
    <property type="entry name" value="COBALAMIN BIOSYNTHESIS PROTEIN CBIB"/>
    <property type="match status" value="1"/>
</dbReference>
<comment type="subcellular location">
    <subcellularLocation>
        <location evidence="1 9">Cell membrane</location>
        <topology evidence="1 9">Multi-pass membrane protein</topology>
    </subcellularLocation>
</comment>
<evidence type="ECO:0000256" key="5">
    <source>
        <dbReference type="ARBA" id="ARBA00022573"/>
    </source>
</evidence>
<comment type="caution">
    <text evidence="9">Lacks conserved residue(s) required for the propagation of feature annotation.</text>
</comment>
<dbReference type="RefSeq" id="WP_092519132.1">
    <property type="nucleotide sequence ID" value="NZ_CAWRAH010000039.1"/>
</dbReference>
<dbReference type="GO" id="GO:0009236">
    <property type="term" value="P:cobalamin biosynthetic process"/>
    <property type="evidence" value="ECO:0007669"/>
    <property type="project" value="UniProtKB-UniRule"/>
</dbReference>
<dbReference type="AlphaFoldDB" id="A0A1I5AUA4"/>
<evidence type="ECO:0000256" key="8">
    <source>
        <dbReference type="ARBA" id="ARBA00023136"/>
    </source>
</evidence>
<evidence type="ECO:0000256" key="3">
    <source>
        <dbReference type="ARBA" id="ARBA00006263"/>
    </source>
</evidence>
<dbReference type="GO" id="GO:0005886">
    <property type="term" value="C:plasma membrane"/>
    <property type="evidence" value="ECO:0007669"/>
    <property type="project" value="UniProtKB-SubCell"/>
</dbReference>
<feature type="transmembrane region" description="Helical" evidence="9">
    <location>
        <begin position="302"/>
        <end position="323"/>
    </location>
</feature>
<dbReference type="Proteomes" id="UP000199011">
    <property type="component" value="Unassembled WGS sequence"/>
</dbReference>
<dbReference type="Pfam" id="PF03186">
    <property type="entry name" value="CobD_Cbib"/>
    <property type="match status" value="1"/>
</dbReference>
<evidence type="ECO:0000256" key="6">
    <source>
        <dbReference type="ARBA" id="ARBA00022692"/>
    </source>
</evidence>
<dbReference type="STRING" id="53341.SAMN05421579_11413"/>
<protein>
    <recommendedName>
        <fullName evidence="9">Cobalamin biosynthesis protein CobD</fullName>
    </recommendedName>
</protein>
<keyword evidence="11" id="KW-1185">Reference proteome</keyword>
<accession>A0A1I5AUA4</accession>
<dbReference type="HAMAP" id="MF_00024">
    <property type="entry name" value="CobD_CbiB"/>
    <property type="match status" value="1"/>
</dbReference>
<dbReference type="InterPro" id="IPR004485">
    <property type="entry name" value="Cobalamin_biosynth_CobD/CbiB"/>
</dbReference>
<feature type="transmembrane region" description="Helical" evidence="9">
    <location>
        <begin position="55"/>
        <end position="72"/>
    </location>
</feature>
<dbReference type="UniPathway" id="UPA00148"/>
<keyword evidence="7 9" id="KW-1133">Transmembrane helix</keyword>
<evidence type="ECO:0000313" key="11">
    <source>
        <dbReference type="Proteomes" id="UP000199011"/>
    </source>
</evidence>